<evidence type="ECO:0000259" key="14">
    <source>
        <dbReference type="Pfam" id="PF02463"/>
    </source>
</evidence>
<dbReference type="GO" id="GO:0003697">
    <property type="term" value="F:single-stranded DNA binding"/>
    <property type="evidence" value="ECO:0007669"/>
    <property type="project" value="UniProtKB-UniRule"/>
</dbReference>
<dbReference type="GO" id="GO:0005737">
    <property type="term" value="C:cytoplasm"/>
    <property type="evidence" value="ECO:0007669"/>
    <property type="project" value="UniProtKB-SubCell"/>
</dbReference>
<keyword evidence="8 12" id="KW-0067">ATP-binding</keyword>
<evidence type="ECO:0000256" key="7">
    <source>
        <dbReference type="ARBA" id="ARBA00022763"/>
    </source>
</evidence>
<protein>
    <recommendedName>
        <fullName evidence="3 12">DNA replication and repair protein RecF</fullName>
    </recommendedName>
</protein>
<accession>A0A1I6E2H7</accession>
<dbReference type="InterPro" id="IPR018078">
    <property type="entry name" value="DNA-binding_RecF_CS"/>
</dbReference>
<dbReference type="InterPro" id="IPR027417">
    <property type="entry name" value="P-loop_NTPase"/>
</dbReference>
<evidence type="ECO:0000256" key="8">
    <source>
        <dbReference type="ARBA" id="ARBA00022840"/>
    </source>
</evidence>
<feature type="domain" description="RecF/RecN/SMC N-terminal" evidence="14">
    <location>
        <begin position="2"/>
        <end position="342"/>
    </location>
</feature>
<dbReference type="Pfam" id="PF02463">
    <property type="entry name" value="SMC_N"/>
    <property type="match status" value="1"/>
</dbReference>
<dbReference type="STRING" id="39060.SAMN05660706_1245"/>
<keyword evidence="4 12" id="KW-0963">Cytoplasm</keyword>
<comment type="similarity">
    <text evidence="2 12 13">Belongs to the RecF family.</text>
</comment>
<dbReference type="GO" id="GO:0009432">
    <property type="term" value="P:SOS response"/>
    <property type="evidence" value="ECO:0007669"/>
    <property type="project" value="UniProtKB-UniRule"/>
</dbReference>
<dbReference type="Proteomes" id="UP000199584">
    <property type="component" value="Unassembled WGS sequence"/>
</dbReference>
<keyword evidence="10 12" id="KW-0234">DNA repair</keyword>
<keyword evidence="7 12" id="KW-0227">DNA damage</keyword>
<organism evidence="15 16">
    <name type="scientific">Desulfoscipio geothermicus DSM 3669</name>
    <dbReference type="NCBI Taxonomy" id="1121426"/>
    <lineage>
        <taxon>Bacteria</taxon>
        <taxon>Bacillati</taxon>
        <taxon>Bacillota</taxon>
        <taxon>Clostridia</taxon>
        <taxon>Eubacteriales</taxon>
        <taxon>Desulfallaceae</taxon>
        <taxon>Desulfoscipio</taxon>
    </lineage>
</organism>
<dbReference type="GO" id="GO:0006302">
    <property type="term" value="P:double-strand break repair"/>
    <property type="evidence" value="ECO:0007669"/>
    <property type="project" value="TreeGrafter"/>
</dbReference>
<reference evidence="16" key="1">
    <citation type="submission" date="2016-10" db="EMBL/GenBank/DDBJ databases">
        <authorList>
            <person name="Varghese N."/>
            <person name="Submissions S."/>
        </authorList>
    </citation>
    <scope>NUCLEOTIDE SEQUENCE [LARGE SCALE GENOMIC DNA]</scope>
    <source>
        <strain evidence="16">DSM 3669</strain>
    </source>
</reference>
<feature type="binding site" evidence="12">
    <location>
        <begin position="30"/>
        <end position="37"/>
    </location>
    <ligand>
        <name>ATP</name>
        <dbReference type="ChEBI" id="CHEBI:30616"/>
    </ligand>
</feature>
<proteinExistence type="inferred from homology"/>
<evidence type="ECO:0000256" key="5">
    <source>
        <dbReference type="ARBA" id="ARBA00022705"/>
    </source>
</evidence>
<evidence type="ECO:0000256" key="12">
    <source>
        <dbReference type="HAMAP-Rule" id="MF_00365"/>
    </source>
</evidence>
<dbReference type="GO" id="GO:0005524">
    <property type="term" value="F:ATP binding"/>
    <property type="evidence" value="ECO:0007669"/>
    <property type="project" value="UniProtKB-UniRule"/>
</dbReference>
<evidence type="ECO:0000256" key="4">
    <source>
        <dbReference type="ARBA" id="ARBA00022490"/>
    </source>
</evidence>
<comment type="function">
    <text evidence="12 13">The RecF protein is involved in DNA metabolism; it is required for DNA replication and normal SOS inducibility. RecF binds preferentially to single-stranded, linear DNA. It also seems to bind ATP.</text>
</comment>
<dbReference type="AlphaFoldDB" id="A0A1I6E2H7"/>
<dbReference type="SUPFAM" id="SSF52540">
    <property type="entry name" value="P-loop containing nucleoside triphosphate hydrolases"/>
    <property type="match status" value="1"/>
</dbReference>
<evidence type="ECO:0000256" key="13">
    <source>
        <dbReference type="RuleBase" id="RU000578"/>
    </source>
</evidence>
<evidence type="ECO:0000256" key="9">
    <source>
        <dbReference type="ARBA" id="ARBA00023125"/>
    </source>
</evidence>
<dbReference type="PANTHER" id="PTHR32182:SF0">
    <property type="entry name" value="DNA REPLICATION AND REPAIR PROTEIN RECF"/>
    <property type="match status" value="1"/>
</dbReference>
<evidence type="ECO:0000256" key="1">
    <source>
        <dbReference type="ARBA" id="ARBA00004496"/>
    </source>
</evidence>
<comment type="subcellular location">
    <subcellularLocation>
        <location evidence="1 12 13">Cytoplasm</location>
    </subcellularLocation>
</comment>
<evidence type="ECO:0000256" key="10">
    <source>
        <dbReference type="ARBA" id="ARBA00023204"/>
    </source>
</evidence>
<evidence type="ECO:0000256" key="6">
    <source>
        <dbReference type="ARBA" id="ARBA00022741"/>
    </source>
</evidence>
<sequence length="366" mass="42534">MFLKNILLNDFRNYDKILWEPCNGINFITGSNAQGKTNLLEAVFFSGLGYSFRKKDRDVIRWGKTHSSVRATYFLKDMPVDIVADINEEGKKKILINGAEDGRKFLPGRFGIVLFRPDDLETIKGPPARRREFIDNEIGMIEPVYRRRLQQYRRVVEQRNNLLRVGGGKDLQSLKIWNEQFYRYGAEVLSGRIKLLKKYSPLVREMYASIAGNHENLEIKYLSTVKISGGTDTEQIINDFIFEGKTREKEEFYKKQTVIGPHRDDIVFLINKQDARHYGSQGQIRSIVLALKTAQLQLFRLETGEQPILLLDDVLMELDDRRQHYLLQLIAGKYQSFITSTTLDDSIKRYVDRVYFVNKGTVKEES</sequence>
<keyword evidence="5 12" id="KW-0235">DNA replication</keyword>
<dbReference type="GO" id="GO:0000731">
    <property type="term" value="P:DNA synthesis involved in DNA repair"/>
    <property type="evidence" value="ECO:0007669"/>
    <property type="project" value="TreeGrafter"/>
</dbReference>
<dbReference type="GO" id="GO:0006260">
    <property type="term" value="P:DNA replication"/>
    <property type="evidence" value="ECO:0007669"/>
    <property type="project" value="UniProtKB-UniRule"/>
</dbReference>
<keyword evidence="11 12" id="KW-0742">SOS response</keyword>
<dbReference type="RefSeq" id="WP_092485373.1">
    <property type="nucleotide sequence ID" value="NZ_FOYM01000024.1"/>
</dbReference>
<dbReference type="InterPro" id="IPR001238">
    <property type="entry name" value="DNA-binding_RecF"/>
</dbReference>
<evidence type="ECO:0000256" key="11">
    <source>
        <dbReference type="ARBA" id="ARBA00023236"/>
    </source>
</evidence>
<gene>
    <name evidence="12" type="primary">recF</name>
    <name evidence="15" type="ORF">SAMN05660706_1245</name>
</gene>
<evidence type="ECO:0000256" key="3">
    <source>
        <dbReference type="ARBA" id="ARBA00020170"/>
    </source>
</evidence>
<dbReference type="InterPro" id="IPR003395">
    <property type="entry name" value="RecF/RecN/SMC_N"/>
</dbReference>
<dbReference type="NCBIfam" id="TIGR00611">
    <property type="entry name" value="recf"/>
    <property type="match status" value="1"/>
</dbReference>
<evidence type="ECO:0000313" key="16">
    <source>
        <dbReference type="Proteomes" id="UP000199584"/>
    </source>
</evidence>
<dbReference type="OrthoDB" id="9803889at2"/>
<keyword evidence="16" id="KW-1185">Reference proteome</keyword>
<dbReference type="HAMAP" id="MF_00365">
    <property type="entry name" value="RecF"/>
    <property type="match status" value="1"/>
</dbReference>
<name>A0A1I6E2H7_9FIRM</name>
<evidence type="ECO:0000256" key="2">
    <source>
        <dbReference type="ARBA" id="ARBA00008016"/>
    </source>
</evidence>
<dbReference type="Gene3D" id="3.40.50.300">
    <property type="entry name" value="P-loop containing nucleotide triphosphate hydrolases"/>
    <property type="match status" value="1"/>
</dbReference>
<evidence type="ECO:0000313" key="15">
    <source>
        <dbReference type="EMBL" id="SFR11906.1"/>
    </source>
</evidence>
<keyword evidence="6 12" id="KW-0547">Nucleotide-binding</keyword>
<dbReference type="PROSITE" id="PS00618">
    <property type="entry name" value="RECF_2"/>
    <property type="match status" value="1"/>
</dbReference>
<dbReference type="Gene3D" id="1.20.1050.90">
    <property type="entry name" value="RecF/RecN/SMC, N-terminal domain"/>
    <property type="match status" value="1"/>
</dbReference>
<keyword evidence="9 12" id="KW-0238">DNA-binding</keyword>
<dbReference type="PANTHER" id="PTHR32182">
    <property type="entry name" value="DNA REPLICATION AND REPAIR PROTEIN RECF"/>
    <property type="match status" value="1"/>
</dbReference>
<dbReference type="EMBL" id="FOYM01000024">
    <property type="protein sequence ID" value="SFR11906.1"/>
    <property type="molecule type" value="Genomic_DNA"/>
</dbReference>
<dbReference type="InterPro" id="IPR042174">
    <property type="entry name" value="RecF_2"/>
</dbReference>